<sequence length="161" mass="18733">MIHLQEEHVQAFRSVHKSWKPSTITYVDPDDIIHIECYTDPETHIDFILWDEIKQAFEEALFVRNKTKMLPYLKGSDYRPIEPKRIAAIPNVVLDVVVGGEVAPLTSPTSPSPQQQLQRHHQQIQQQAQLQQLQHQQPPQQFFRNLCPSHHAPTHLIRTPM</sequence>
<dbReference type="OrthoDB" id="2400457at2759"/>
<dbReference type="AlphaFoldDB" id="A0A9P5RV82"/>
<dbReference type="Proteomes" id="UP000748756">
    <property type="component" value="Unassembled WGS sequence"/>
</dbReference>
<protein>
    <submittedName>
        <fullName evidence="1">Uncharacterized protein</fullName>
    </submittedName>
</protein>
<keyword evidence="2" id="KW-1185">Reference proteome</keyword>
<name>A0A9P5RV82_9FUNG</name>
<gene>
    <name evidence="1" type="ORF">BG015_011106</name>
</gene>
<evidence type="ECO:0000313" key="2">
    <source>
        <dbReference type="Proteomes" id="UP000748756"/>
    </source>
</evidence>
<proteinExistence type="predicted"/>
<reference evidence="1" key="1">
    <citation type="journal article" date="2020" name="Fungal Divers.">
        <title>Resolving the Mortierellaceae phylogeny through synthesis of multi-gene phylogenetics and phylogenomics.</title>
        <authorList>
            <person name="Vandepol N."/>
            <person name="Liber J."/>
            <person name="Desiro A."/>
            <person name="Na H."/>
            <person name="Kennedy M."/>
            <person name="Barry K."/>
            <person name="Grigoriev I.V."/>
            <person name="Miller A.N."/>
            <person name="O'Donnell K."/>
            <person name="Stajich J.E."/>
            <person name="Bonito G."/>
        </authorList>
    </citation>
    <scope>NUCLEOTIDE SEQUENCE</scope>
    <source>
        <strain evidence="1">NRRL 6426</strain>
    </source>
</reference>
<evidence type="ECO:0000313" key="1">
    <source>
        <dbReference type="EMBL" id="KAF9147289.1"/>
    </source>
</evidence>
<organism evidence="1 2">
    <name type="scientific">Linnemannia schmuckeri</name>
    <dbReference type="NCBI Taxonomy" id="64567"/>
    <lineage>
        <taxon>Eukaryota</taxon>
        <taxon>Fungi</taxon>
        <taxon>Fungi incertae sedis</taxon>
        <taxon>Mucoromycota</taxon>
        <taxon>Mortierellomycotina</taxon>
        <taxon>Mortierellomycetes</taxon>
        <taxon>Mortierellales</taxon>
        <taxon>Mortierellaceae</taxon>
        <taxon>Linnemannia</taxon>
    </lineage>
</organism>
<accession>A0A9P5RV82</accession>
<comment type="caution">
    <text evidence="1">The sequence shown here is derived from an EMBL/GenBank/DDBJ whole genome shotgun (WGS) entry which is preliminary data.</text>
</comment>
<dbReference type="EMBL" id="JAAAUQ010000836">
    <property type="protein sequence ID" value="KAF9147289.1"/>
    <property type="molecule type" value="Genomic_DNA"/>
</dbReference>